<dbReference type="Proteomes" id="UP000319296">
    <property type="component" value="Unassembled WGS sequence"/>
</dbReference>
<dbReference type="Pfam" id="PF01875">
    <property type="entry name" value="Memo"/>
    <property type="match status" value="1"/>
</dbReference>
<reference evidence="3 4" key="1">
    <citation type="journal article" date="2019" name="ISME J.">
        <title>Insights into ecological role of a new deltaproteobacterial order Candidatus Acidulodesulfobacterales by metagenomics and metatranscriptomics.</title>
        <authorList>
            <person name="Tan S."/>
            <person name="Liu J."/>
            <person name="Fang Y."/>
            <person name="Hedlund B.P."/>
            <person name="Lian Z.H."/>
            <person name="Huang L.Y."/>
            <person name="Li J.T."/>
            <person name="Huang L.N."/>
            <person name="Li W.J."/>
            <person name="Jiang H.C."/>
            <person name="Dong H.L."/>
            <person name="Shu W.S."/>
        </authorList>
    </citation>
    <scope>NUCLEOTIDE SEQUENCE [LARGE SCALE GENOMIC DNA]</scope>
    <source>
        <strain evidence="3">AP1</strain>
    </source>
</reference>
<proteinExistence type="inferred from homology"/>
<evidence type="ECO:0000313" key="3">
    <source>
        <dbReference type="EMBL" id="RZD18177.1"/>
    </source>
</evidence>
<dbReference type="EMBL" id="SGBB01000013">
    <property type="protein sequence ID" value="RZD18177.1"/>
    <property type="molecule type" value="Genomic_DNA"/>
</dbReference>
<name>A0A519BLM2_9DELT</name>
<comment type="similarity">
    <text evidence="1 2">Belongs to the MEMO1 family.</text>
</comment>
<dbReference type="NCBIfam" id="TIGR04336">
    <property type="entry name" value="AmmeMemoSam_B"/>
    <property type="match status" value="1"/>
</dbReference>
<gene>
    <name evidence="3" type="primary">amrB</name>
    <name evidence="3" type="ORF">EVG15_07550</name>
</gene>
<comment type="caution">
    <text evidence="3">The sequence shown here is derived from an EMBL/GenBank/DDBJ whole genome shotgun (WGS) entry which is preliminary data.</text>
</comment>
<evidence type="ECO:0000256" key="2">
    <source>
        <dbReference type="HAMAP-Rule" id="MF_00055"/>
    </source>
</evidence>
<dbReference type="AlphaFoldDB" id="A0A519BLM2"/>
<dbReference type="PANTHER" id="PTHR11060:SF0">
    <property type="entry name" value="PROTEIN MEMO1"/>
    <property type="match status" value="1"/>
</dbReference>
<organism evidence="3 4">
    <name type="scientific">Candidatus Acididesulfobacter diazotrophicus</name>
    <dbReference type="NCBI Taxonomy" id="2597226"/>
    <lineage>
        <taxon>Bacteria</taxon>
        <taxon>Deltaproteobacteria</taxon>
        <taxon>Candidatus Acidulodesulfobacterales</taxon>
        <taxon>Candidatus Acididesulfobacter</taxon>
    </lineage>
</organism>
<sequence>MTRNPAVAGSFYPADINQINALIKSFNVPPSDDKINAFGIISPHAGYVYSGKTALMGYSSIDVKKNIIIMGPNHTGLGLDFSVMNKGSYNFGAFNVPVNSILADEIINQKDSPFQSDDKAQLKEHSIEVQIPLLHYFRSDFSIVPIVISYIRYDDIIKSARAIFNALIKLDLTDDVLIVASSDMTHYESAEEAKIKDLIAINEILRLDPEGLYNKVISNKISMCGFIPASIMLLVAKMAGKTNVKLINYTNSGEASGDYSSVVGYSSIAVY</sequence>
<dbReference type="CDD" id="cd07361">
    <property type="entry name" value="MEMO_like"/>
    <property type="match status" value="1"/>
</dbReference>
<dbReference type="InterPro" id="IPR002737">
    <property type="entry name" value="MEMO1_fam"/>
</dbReference>
<accession>A0A519BLM2</accession>
<evidence type="ECO:0000256" key="1">
    <source>
        <dbReference type="ARBA" id="ARBA00006315"/>
    </source>
</evidence>
<dbReference type="HAMAP" id="MF_00055">
    <property type="entry name" value="MEMO1"/>
    <property type="match status" value="1"/>
</dbReference>
<protein>
    <recommendedName>
        <fullName evidence="2">MEMO1 family protein EVG15_07550</fullName>
    </recommendedName>
</protein>
<evidence type="ECO:0000313" key="4">
    <source>
        <dbReference type="Proteomes" id="UP000319296"/>
    </source>
</evidence>
<dbReference type="PANTHER" id="PTHR11060">
    <property type="entry name" value="PROTEIN MEMO1"/>
    <property type="match status" value="1"/>
</dbReference>
<dbReference type="Gene3D" id="3.40.830.10">
    <property type="entry name" value="LigB-like"/>
    <property type="match status" value="1"/>
</dbReference>